<accession>A0A8H6HFL8</accession>
<evidence type="ECO:0000256" key="1">
    <source>
        <dbReference type="SAM" id="Phobius"/>
    </source>
</evidence>
<keyword evidence="4" id="KW-1185">Reference proteome</keyword>
<dbReference type="Proteomes" id="UP000521943">
    <property type="component" value="Unassembled WGS sequence"/>
</dbReference>
<comment type="caution">
    <text evidence="3">The sequence shown here is derived from an EMBL/GenBank/DDBJ whole genome shotgun (WGS) entry which is preliminary data.</text>
</comment>
<evidence type="ECO:0000259" key="2">
    <source>
        <dbReference type="Pfam" id="PF22893"/>
    </source>
</evidence>
<dbReference type="Pfam" id="PF22893">
    <property type="entry name" value="ULD_2"/>
    <property type="match status" value="1"/>
</dbReference>
<dbReference type="AlphaFoldDB" id="A0A8H6HFL8"/>
<dbReference type="EMBL" id="JACGCI010000108">
    <property type="protein sequence ID" value="KAF6745272.1"/>
    <property type="molecule type" value="Genomic_DNA"/>
</dbReference>
<feature type="transmembrane region" description="Helical" evidence="1">
    <location>
        <begin position="220"/>
        <end position="240"/>
    </location>
</feature>
<feature type="domain" description="Ubiquitin-like" evidence="2">
    <location>
        <begin position="74"/>
        <end position="147"/>
    </location>
</feature>
<keyword evidence="1" id="KW-1133">Transmembrane helix</keyword>
<gene>
    <name evidence="3" type="ORF">DFP72DRAFT_1091646</name>
</gene>
<sequence length="269" mass="30895">MEPSRHPVPQTQLSQQFFAGASNFSVSGGQFNAIGGDYIVNSIYLDQVEHLLAQLRRAEFALRSIPQHVGYTSANGVTIIDALDERIVLPHSLVAEYEDVHEFLLKHFRGVIGENLVAEEEYCLARQHDGRWVKPQEWPQVLEADMSEGYLWTWYVVLLMKHTFRSLTVRRSAVLLLSISYVFLPLEAYIPLADLSLLLLSSRWYVFLFPEAYIMLTDPSVFLLFSLLYVVPFLTVLFITQHRHPTEEASRFEEIVEATPPPIANRFRP</sequence>
<proteinExistence type="predicted"/>
<organism evidence="3 4">
    <name type="scientific">Ephemerocybe angulata</name>
    <dbReference type="NCBI Taxonomy" id="980116"/>
    <lineage>
        <taxon>Eukaryota</taxon>
        <taxon>Fungi</taxon>
        <taxon>Dikarya</taxon>
        <taxon>Basidiomycota</taxon>
        <taxon>Agaricomycotina</taxon>
        <taxon>Agaricomycetes</taxon>
        <taxon>Agaricomycetidae</taxon>
        <taxon>Agaricales</taxon>
        <taxon>Agaricineae</taxon>
        <taxon>Psathyrellaceae</taxon>
        <taxon>Ephemerocybe</taxon>
    </lineage>
</organism>
<dbReference type="InterPro" id="IPR054464">
    <property type="entry name" value="ULD_fung"/>
</dbReference>
<keyword evidence="1" id="KW-0472">Membrane</keyword>
<reference evidence="3 4" key="1">
    <citation type="submission" date="2020-07" db="EMBL/GenBank/DDBJ databases">
        <title>Comparative genomics of pyrophilous fungi reveals a link between fire events and developmental genes.</title>
        <authorList>
            <consortium name="DOE Joint Genome Institute"/>
            <person name="Steindorff A.S."/>
            <person name="Carver A."/>
            <person name="Calhoun S."/>
            <person name="Stillman K."/>
            <person name="Liu H."/>
            <person name="Lipzen A."/>
            <person name="Pangilinan J."/>
            <person name="Labutti K."/>
            <person name="Bruns T.D."/>
            <person name="Grigoriev I.V."/>
        </authorList>
    </citation>
    <scope>NUCLEOTIDE SEQUENCE [LARGE SCALE GENOMIC DNA]</scope>
    <source>
        <strain evidence="3 4">CBS 144469</strain>
    </source>
</reference>
<evidence type="ECO:0000313" key="4">
    <source>
        <dbReference type="Proteomes" id="UP000521943"/>
    </source>
</evidence>
<keyword evidence="1" id="KW-0812">Transmembrane</keyword>
<evidence type="ECO:0000313" key="3">
    <source>
        <dbReference type="EMBL" id="KAF6745272.1"/>
    </source>
</evidence>
<feature type="transmembrane region" description="Helical" evidence="1">
    <location>
        <begin position="174"/>
        <end position="200"/>
    </location>
</feature>
<protein>
    <recommendedName>
        <fullName evidence="2">Ubiquitin-like domain-containing protein</fullName>
    </recommendedName>
</protein>
<name>A0A8H6HFL8_9AGAR</name>
<dbReference type="OrthoDB" id="3052670at2759"/>